<organism evidence="1 2">
    <name type="scientific">Snodgrassella communis</name>
    <dbReference type="NCBI Taxonomy" id="2946699"/>
    <lineage>
        <taxon>Bacteria</taxon>
        <taxon>Pseudomonadati</taxon>
        <taxon>Pseudomonadota</taxon>
        <taxon>Betaproteobacteria</taxon>
        <taxon>Neisseriales</taxon>
        <taxon>Neisseriaceae</taxon>
        <taxon>Snodgrassella</taxon>
    </lineage>
</organism>
<proteinExistence type="predicted"/>
<keyword evidence="2" id="KW-1185">Reference proteome</keyword>
<accession>A0A836MPB3</accession>
<dbReference type="AlphaFoldDB" id="A0A836MPB3"/>
<evidence type="ECO:0000313" key="2">
    <source>
        <dbReference type="Proteomes" id="UP000027170"/>
    </source>
</evidence>
<dbReference type="Proteomes" id="UP000027170">
    <property type="component" value="Unassembled WGS sequence"/>
</dbReference>
<gene>
    <name evidence="1" type="ORF">SALWKB29_2257</name>
</gene>
<protein>
    <submittedName>
        <fullName evidence="1">Uncharacterized protein</fullName>
    </submittedName>
</protein>
<dbReference type="EMBL" id="JFZV01000052">
    <property type="protein sequence ID" value="KDN13707.1"/>
    <property type="molecule type" value="Genomic_DNA"/>
</dbReference>
<name>A0A836MPB3_9NEIS</name>
<evidence type="ECO:0000313" key="1">
    <source>
        <dbReference type="EMBL" id="KDN13707.1"/>
    </source>
</evidence>
<sequence>MFSGLFWCGAKISPVIVTPIIIHRRMPSLITLCHIRHTATNCHSCRGAGKACYGSNCRFFICC</sequence>
<reference evidence="1 2" key="1">
    <citation type="submission" date="2014-03" db="EMBL/GenBank/DDBJ databases">
        <title>The genomes of two eusocial bee gut symbionts.</title>
        <authorList>
            <person name="Kwong W.K."/>
            <person name="Engel P."/>
            <person name="Koch H."/>
            <person name="Moran N.A."/>
        </authorList>
    </citation>
    <scope>NUCLEOTIDE SEQUENCE [LARGE SCALE GENOMIC DNA]</scope>
    <source>
        <strain evidence="2">wkB29</strain>
    </source>
</reference>
<comment type="caution">
    <text evidence="1">The sequence shown here is derived from an EMBL/GenBank/DDBJ whole genome shotgun (WGS) entry which is preliminary data.</text>
</comment>